<keyword evidence="2" id="KW-1185">Reference proteome</keyword>
<sequence>PIALGYKKSLAYLNSGNDFWTYTMTGGACGINSKTKLTDIWQDGAPAFGLKPARTCNHNAQTGCVYEDELFETRAVQWIKAHDAREPLFMVYAPRAVTAPWRPPR</sequence>
<dbReference type="Gene3D" id="3.40.720.10">
    <property type="entry name" value="Alkaline Phosphatase, subunit A"/>
    <property type="match status" value="1"/>
</dbReference>
<dbReference type="OrthoDB" id="195633at2759"/>
<accession>A0A836CLN3</accession>
<evidence type="ECO:0000313" key="2">
    <source>
        <dbReference type="Proteomes" id="UP000664859"/>
    </source>
</evidence>
<comment type="caution">
    <text evidence="1">The sequence shown here is derived from an EMBL/GenBank/DDBJ whole genome shotgun (WGS) entry which is preliminary data.</text>
</comment>
<dbReference type="InterPro" id="IPR017850">
    <property type="entry name" value="Alkaline_phosphatase_core_sf"/>
</dbReference>
<dbReference type="AlphaFoldDB" id="A0A836CLN3"/>
<gene>
    <name evidence="1" type="ORF">JKP88DRAFT_133602</name>
</gene>
<dbReference type="SUPFAM" id="SSF53649">
    <property type="entry name" value="Alkaline phosphatase-like"/>
    <property type="match status" value="1"/>
</dbReference>
<reference evidence="1" key="1">
    <citation type="submission" date="2021-02" db="EMBL/GenBank/DDBJ databases">
        <title>First Annotated Genome of the Yellow-green Alga Tribonema minus.</title>
        <authorList>
            <person name="Mahan K.M."/>
        </authorList>
    </citation>
    <scope>NUCLEOTIDE SEQUENCE</scope>
    <source>
        <strain evidence="1">UTEX B ZZ1240</strain>
    </source>
</reference>
<proteinExistence type="predicted"/>
<organism evidence="1 2">
    <name type="scientific">Tribonema minus</name>
    <dbReference type="NCBI Taxonomy" id="303371"/>
    <lineage>
        <taxon>Eukaryota</taxon>
        <taxon>Sar</taxon>
        <taxon>Stramenopiles</taxon>
        <taxon>Ochrophyta</taxon>
        <taxon>PX clade</taxon>
        <taxon>Xanthophyceae</taxon>
        <taxon>Tribonematales</taxon>
        <taxon>Tribonemataceae</taxon>
        <taxon>Tribonema</taxon>
    </lineage>
</organism>
<protein>
    <submittedName>
        <fullName evidence="1">Uncharacterized protein</fullName>
    </submittedName>
</protein>
<feature type="non-terminal residue" evidence="1">
    <location>
        <position position="1"/>
    </location>
</feature>
<dbReference type="EMBL" id="JAFCMP010000025">
    <property type="protein sequence ID" value="KAG5190932.1"/>
    <property type="molecule type" value="Genomic_DNA"/>
</dbReference>
<evidence type="ECO:0000313" key="1">
    <source>
        <dbReference type="EMBL" id="KAG5190932.1"/>
    </source>
</evidence>
<feature type="non-terminal residue" evidence="1">
    <location>
        <position position="105"/>
    </location>
</feature>
<name>A0A836CLN3_9STRA</name>
<dbReference type="Proteomes" id="UP000664859">
    <property type="component" value="Unassembled WGS sequence"/>
</dbReference>